<dbReference type="InterPro" id="IPR004020">
    <property type="entry name" value="DAPIN"/>
</dbReference>
<dbReference type="GO" id="GO:0030036">
    <property type="term" value="P:actin cytoskeleton organization"/>
    <property type="evidence" value="ECO:0007669"/>
    <property type="project" value="UniProtKB-ARBA"/>
</dbReference>
<comment type="subcellular location">
    <subcellularLocation>
        <location evidence="3">Cytoplasm</location>
        <location evidence="3">Cell cortex</location>
    </subcellularLocation>
    <subcellularLocation>
        <location evidence="2">Cytoplasm</location>
        <location evidence="2">Cytoskeleton</location>
    </subcellularLocation>
    <subcellularLocation>
        <location evidence="1">Nucleus</location>
    </subcellularLocation>
</comment>
<dbReference type="Pfam" id="PF00435">
    <property type="entry name" value="Spectrin"/>
    <property type="match status" value="20"/>
</dbReference>
<evidence type="ECO:0000259" key="24">
    <source>
        <dbReference type="PROSITE" id="PS50824"/>
    </source>
</evidence>
<dbReference type="GO" id="GO:0008091">
    <property type="term" value="C:spectrin"/>
    <property type="evidence" value="ECO:0007669"/>
    <property type="project" value="UniProtKB-ARBA"/>
</dbReference>
<dbReference type="FunFam" id="2.40.50.140:FF:000101">
    <property type="entry name" value="Myeloid cell nuclear differentiation antigen"/>
    <property type="match status" value="1"/>
</dbReference>
<feature type="coiled-coil region" evidence="20">
    <location>
        <begin position="2755"/>
        <end position="2782"/>
    </location>
</feature>
<keyword evidence="7" id="KW-0963">Cytoplasm</keyword>
<feature type="compositionally biased region" description="Polar residues" evidence="21">
    <location>
        <begin position="149"/>
        <end position="171"/>
    </location>
</feature>
<dbReference type="FunFam" id="2.40.50.140:FF:000105">
    <property type="entry name" value="Myeloid cell nuclear differentiation antigen"/>
    <property type="match status" value="1"/>
</dbReference>
<evidence type="ECO:0000256" key="20">
    <source>
        <dbReference type="SAM" id="Coils"/>
    </source>
</evidence>
<feature type="coiled-coil region" evidence="20">
    <location>
        <begin position="1436"/>
        <end position="1467"/>
    </location>
</feature>
<dbReference type="PRINTS" id="PR01887">
    <property type="entry name" value="SPECTRNALPHA"/>
</dbReference>
<evidence type="ECO:0000256" key="10">
    <source>
        <dbReference type="ARBA" id="ARBA00022737"/>
    </source>
</evidence>
<keyword evidence="10" id="KW-0677">Repeat</keyword>
<evidence type="ECO:0000259" key="22">
    <source>
        <dbReference type="PROSITE" id="PS50002"/>
    </source>
</evidence>
<dbReference type="InterPro" id="IPR001452">
    <property type="entry name" value="SH3_domain"/>
</dbReference>
<dbReference type="GO" id="GO:0016020">
    <property type="term" value="C:membrane"/>
    <property type="evidence" value="ECO:0007669"/>
    <property type="project" value="UniProtKB-ARBA"/>
</dbReference>
<keyword evidence="8" id="KW-0597">Phosphoprotein</keyword>
<evidence type="ECO:0000256" key="6">
    <source>
        <dbReference type="ARBA" id="ARBA00022467"/>
    </source>
</evidence>
<dbReference type="GO" id="GO:0005509">
    <property type="term" value="F:calcium ion binding"/>
    <property type="evidence" value="ECO:0007669"/>
    <property type="project" value="InterPro"/>
</dbReference>
<dbReference type="InterPro" id="IPR004021">
    <property type="entry name" value="HIN200/IF120x"/>
</dbReference>
<feature type="region of interest" description="Disordered" evidence="21">
    <location>
        <begin position="92"/>
        <end position="204"/>
    </location>
</feature>
<dbReference type="PROSITE" id="PS50002">
    <property type="entry name" value="SH3"/>
    <property type="match status" value="1"/>
</dbReference>
<dbReference type="GO" id="GO:0005634">
    <property type="term" value="C:nucleus"/>
    <property type="evidence" value="ECO:0007669"/>
    <property type="project" value="UniProtKB-SubCell"/>
</dbReference>
<keyword evidence="27" id="KW-1185">Reference proteome</keyword>
<dbReference type="Gene3D" id="1.20.58.60">
    <property type="match status" value="19"/>
</dbReference>
<evidence type="ECO:0000256" key="11">
    <source>
        <dbReference type="ARBA" id="ARBA00022837"/>
    </source>
</evidence>
<evidence type="ECO:0000256" key="8">
    <source>
        <dbReference type="ARBA" id="ARBA00022553"/>
    </source>
</evidence>
<dbReference type="InterPro" id="IPR018159">
    <property type="entry name" value="Spectrin/alpha-actinin"/>
</dbReference>
<evidence type="ECO:0000313" key="27">
    <source>
        <dbReference type="Proteomes" id="UP000322234"/>
    </source>
</evidence>
<dbReference type="PROSITE" id="PS50834">
    <property type="entry name" value="HIN_200"/>
    <property type="match status" value="1"/>
</dbReference>
<feature type="compositionally biased region" description="Basic and acidic residues" evidence="21">
    <location>
        <begin position="192"/>
        <end position="204"/>
    </location>
</feature>
<gene>
    <name evidence="26" type="ORF">E5288_WYG010374</name>
</gene>
<dbReference type="FunFam" id="1.20.58.60:FF:000020">
    <property type="entry name" value="Spectrin alpha chain, non-erythrocytic 1"/>
    <property type="match status" value="7"/>
</dbReference>
<dbReference type="SUPFAM" id="SSF46966">
    <property type="entry name" value="Spectrin repeat"/>
    <property type="match status" value="17"/>
</dbReference>
<dbReference type="PROSITE" id="PS50824">
    <property type="entry name" value="DAPIN"/>
    <property type="match status" value="1"/>
</dbReference>
<dbReference type="Gene3D" id="1.20.5.170">
    <property type="match status" value="1"/>
</dbReference>
<keyword evidence="20" id="KW-0175">Coiled coil</keyword>
<dbReference type="Pfam" id="PF02760">
    <property type="entry name" value="HIN"/>
    <property type="match status" value="1"/>
</dbReference>
<dbReference type="InterPro" id="IPR012340">
    <property type="entry name" value="NA-bd_OB-fold"/>
</dbReference>
<dbReference type="CDD" id="cd08305">
    <property type="entry name" value="Pyrin"/>
    <property type="match status" value="1"/>
</dbReference>
<dbReference type="InterPro" id="IPR002048">
    <property type="entry name" value="EF_hand_dom"/>
</dbReference>
<evidence type="ECO:0000256" key="3">
    <source>
        <dbReference type="ARBA" id="ARBA00004544"/>
    </source>
</evidence>
<dbReference type="FunFam" id="1.20.58.60:FF:000272">
    <property type="entry name" value="Spectrin alpha chain, erythrocytic 1"/>
    <property type="match status" value="1"/>
</dbReference>
<evidence type="ECO:0000256" key="9">
    <source>
        <dbReference type="ARBA" id="ARBA00022723"/>
    </source>
</evidence>
<dbReference type="Pfam" id="PF02758">
    <property type="entry name" value="PYRIN"/>
    <property type="match status" value="1"/>
</dbReference>
<dbReference type="GO" id="GO:0003779">
    <property type="term" value="F:actin binding"/>
    <property type="evidence" value="ECO:0007669"/>
    <property type="project" value="UniProtKB-KW"/>
</dbReference>
<dbReference type="CDD" id="cd00176">
    <property type="entry name" value="SPEC"/>
    <property type="match status" value="10"/>
</dbReference>
<evidence type="ECO:0000256" key="19">
    <source>
        <dbReference type="PROSITE-ProRule" id="PRU00192"/>
    </source>
</evidence>
<keyword evidence="9" id="KW-0479">Metal-binding</keyword>
<keyword evidence="12" id="KW-0133">Cell shape</keyword>
<name>A0A6B0RVV0_9CETA</name>
<dbReference type="SUPFAM" id="SSF159141">
    <property type="entry name" value="HIN-2000 domain-like"/>
    <property type="match status" value="2"/>
</dbReference>
<dbReference type="InterPro" id="IPR014837">
    <property type="entry name" value="EF-hand_Ca_insen"/>
</dbReference>
<feature type="domain" description="EF-hand" evidence="23">
    <location>
        <begin position="2834"/>
        <end position="2869"/>
    </location>
</feature>
<proteinExistence type="inferred from homology"/>
<dbReference type="SUPFAM" id="SSF47473">
    <property type="entry name" value="EF-hand"/>
    <property type="match status" value="1"/>
</dbReference>
<sequence>MGNDYKKIVLLKGFQHINDKCFNMIKSLLAHDLKLTRKMQDEYDRVKIADLMELKFRGPDCVDKLIELVKEIDEIKDLAKVLRKEKLKVIKKNKAKGATPAQNQNTSSLGQSTSTANEALGSESVKDTPVKKKKTTKTNESKRMKLTEEQSQLPGSSVMSIESTKGLLQTPQMPPSKPSSSSSTKKPRLKSVPKEASREEGFQRGPKEVMVLKATEPFTYDVAGGKRMFHATVATESQFFQVKIFNAALKEKFIPNKAIAISDYIGRNGFLEVFNVISVSDVKPDRKMEISKSLIQKAKATPKISHLYLQDLGTFVNGVFVVHKKSVYNEFIYYEIKDDTGVMEVVVYGQRLTSVNCDEGDRLTLVCFELGESGHKRQLRSVIHSFIKVVGCCRMHGAGVEVMDKEGIQGYQESPFQRSELVIIASYEESISSSYEIWDIKYSGINIMLTNRKCSINFCYIDLNTVKYKYLPSVKQQIRKVHLKLVEGENAVKRPSLIGCLLQMYFFHPFGNTAGALLTVMAIDRNPMVVSLTSPLICHSHALILTPKSYDTQESDAKTKAMESDGPEVLETAEEIQERRQEVLSRYQRFKERVAERGQKLEDSYHYQVFIRDVDDHEKWIMEKIKTASDKSYEDPTNIQGKYQKHENFETEVQAKSRVLPDLEKTRETRFPEGHFAHEDTKGLLEELNRLWDLLLELTQEKGALLLRALKLQQYFQGCADILEWIGDKDALVTSMELGEDWERTEVLHKKFEEFLADMEVRKERVNEVNQYANECAEEKHPELPSIESKQKEVNAAWERLHGLALQRQKMLSSAADLQKFKRDVTEAIQWIEEKEAQVTSEDYGKDLVSSEALFHSHKTLERSLAVMNDKVKELCSKADKLKLSHPSDAAEIQQMKEDLVSNWERIRNLATSRYEKLQASYGYQRFLSDYDELSGWMEEKTALINADELPIDVTGGEALLDRHQQHKHEIDSYDDRFQSANETGQTLLDANHEASDEVLEKMSLLTYNWVALLELWEKRRQQYEQCLNLHLFYRDSEQVDSWMSRQEAFLENEDLGNSLGSVEALLQKHDDFEEAFTAQEEKITTIDKTATKLIDDKHYDSEKIAAIRDELLVRRDNLRKRAAIRRGLLEDSFLLQQLYQDSDDLKNWINKKKKLADDEDYKETLNLKSQVQKQKVFEEELAANKIQLNNIQKTGQEMIDSNHYASDKVADRLREVESLWIELQEATEQKGIQLHEANKQLQFENNAEDLMQWLEEVEWQARSQDYGKGLADVQNLLRKHGLLESAVATRQDQVDTLTDLVTYFEEIIHPDAGNIRERQEYLVSRFEALKERLAYRKNKLIDLFHLYQIQRDTEDEEAWIQETVPSVASTYLGKDLITSKNLLNRHHVIQANIASHEPRIQMITEKGNKMIEEGMYDSNGKTLLFCNYLIGHFAAEDVASRVKSLNENMESLQARATRRQNDLEANVQFQQYLVDLHEAEAWIREKEPIVDNTNYGADEEAAGALLKKHEAFLVDLKAFGNSMQALRDQAEACQEQQAAPVEVAAPEERVVALYDFEARYSREVTMKKDDVLTLLSSISKDWWKVETDDHQGFVPAVYVRKLARDEFPMLPQRKREEPGNIIQRQEQIENQYHSLLHRADERRRRLLQRYNEFLLAYEAGDMLDWIREKKAENTGVELDDVWELQKKFDEFQMDLKTNEPRLRDINKVADDLQFEELLTPEGAQIQQELNARWRSLQRLAEEQRQLLGSAHAVQMFHREADDTKEQIEKKCQALDTADPGSDLFSVQALQRQHENFERDLVPLGEKVEVLRDTADRLSESHPDATDDLQSQQLKLKEAWDDLQGLTKDRKENLQEALKVYQFLSQARDLQNWISGIGGMVSSQELAEDLTGTEIMIERHQEHRADMEAQAPAFQAFEDFGTDLTISGHRASPEIEEKLQAVRLERDELESAWEQRKKMLDQCLELQLFRGNCDQAESWMVARENDLRSDDKGSLDTLEALMKKRDDLDKVITDQDNRITELDLFAERLISEDHYAKEEIAARNQRILDRWRILKEQLTAERMKLGDYADLKQFYHDFKDQEEWISEMLPIACDESYKDPTNIQRKYLKHKAFEDEVNSRAEQVEGVIILGNTLVERRACDGNEESVKKNWKYLFAVTIDKGQKLNEASRQQRFNTGIRDFDFWLSEAETLLTMKDQARDLASAGNLLKKHQLLETEMLARQDALQDLNTLATDLISSGTFNTDQIVEKRDNVNERFLNVKELAAEHHEKLKESYALFQFFQDLDDEEFWIEEKLVRVRSQDYGRDLQGVQNLLKKHRRLEGELLAHEPAIQNVLDTAERLGDKAAVGREEIQDRLDQLVQHWDQLKELTKARGIQLGESLEYLEFMENAEEEEAWISEKEALVAQGDSGDTLAAIQSLQKKLEALENDFAVHEIRVQNVCAQGEDILSKGESQHKEKISNKIQALNEKIPSLARSLAVWKSQLEDDYDFQEFNWKADVVEAWIAEKETSLKTNSNDADLTALSTLLAKQETLHASLQSFHQERLSEITDLKDKLVAAEHSQTKAIEERHAALLRRWEQLLEASEVHRQELLEKRRPLLETEVLFMEFAHKASAFNNWCEKAEEDLSEPVRCVSLDAIRQLQKNHEAFLASLTKPRGDFNDLRELDQQIKALNVPSSPYTWLTVEVLERVWKHLLDTIKEREQELEKEEARQIKNFEMCQEFEQNASAFLNWILETSNVFLWFLTRSLLKETGTLESQLEANKRKQKEIQAKKHQLTKIEDLGESLEEALVLDLKYSIIGLAQQWDQLYQLGMRRQHSLEEQIQARDITGLSEETRQEFETTFRHFDENLTGRLSHKDFRSCLRGLNYYLPMVEEGEPEPKFEKFLDAVDPERKGYISKDEYIDFLTDKESENIRSSDELEDSFQALAEGKAYITKEDMKQALTPEQVSFCASRMQQYVDPRGRSQPAGYDYVGFISSYFGK</sequence>
<evidence type="ECO:0000256" key="12">
    <source>
        <dbReference type="ARBA" id="ARBA00022960"/>
    </source>
</evidence>
<dbReference type="SMART" id="SM00326">
    <property type="entry name" value="SH3"/>
    <property type="match status" value="1"/>
</dbReference>
<dbReference type="Proteomes" id="UP000322234">
    <property type="component" value="Unassembled WGS sequence"/>
</dbReference>
<reference evidence="26" key="1">
    <citation type="submission" date="2019-10" db="EMBL/GenBank/DDBJ databases">
        <title>The sequence and de novo assembly of the wild yak genome.</title>
        <authorList>
            <person name="Liu Y."/>
        </authorList>
    </citation>
    <scope>NUCLEOTIDE SEQUENCE [LARGE SCALE GENOMIC DNA]</scope>
    <source>
        <strain evidence="26">WY2019</strain>
    </source>
</reference>
<dbReference type="PROSITE" id="PS50222">
    <property type="entry name" value="EF_HAND_2"/>
    <property type="match status" value="2"/>
</dbReference>
<dbReference type="InterPro" id="IPR011029">
    <property type="entry name" value="DEATH-like_dom_sf"/>
</dbReference>
<dbReference type="Gene3D" id="2.40.50.140">
    <property type="entry name" value="Nucleic acid-binding proteins"/>
    <property type="match status" value="2"/>
</dbReference>
<dbReference type="FunFam" id="1.20.58.60:FF:000007">
    <property type="entry name" value="Spectrin alpha chain non-erythrocytic 1"/>
    <property type="match status" value="2"/>
</dbReference>
<feature type="domain" description="Pyrin" evidence="24">
    <location>
        <begin position="1"/>
        <end position="88"/>
    </location>
</feature>
<comment type="caution">
    <text evidence="26">The sequence shown here is derived from an EMBL/GenBank/DDBJ whole genome shotgun (WGS) entry which is preliminary data.</text>
</comment>
<evidence type="ECO:0000256" key="4">
    <source>
        <dbReference type="ARBA" id="ARBA00006826"/>
    </source>
</evidence>
<dbReference type="FunFam" id="1.20.58.60:FF:000078">
    <property type="entry name" value="Spectrin alpha chain, non-erythrocytic 1"/>
    <property type="match status" value="1"/>
</dbReference>
<evidence type="ECO:0000256" key="15">
    <source>
        <dbReference type="ARBA" id="ARBA00023242"/>
    </source>
</evidence>
<dbReference type="InterPro" id="IPR002017">
    <property type="entry name" value="Spectrin_repeat"/>
</dbReference>
<feature type="compositionally biased region" description="Polar residues" evidence="21">
    <location>
        <begin position="100"/>
        <end position="117"/>
    </location>
</feature>
<evidence type="ECO:0000256" key="5">
    <source>
        <dbReference type="ARBA" id="ARBA00022443"/>
    </source>
</evidence>
<keyword evidence="5 19" id="KW-0728">SH3 domain</keyword>
<evidence type="ECO:0000256" key="21">
    <source>
        <dbReference type="SAM" id="MobiDB-lite"/>
    </source>
</evidence>
<evidence type="ECO:0000256" key="14">
    <source>
        <dbReference type="ARBA" id="ARBA00023212"/>
    </source>
</evidence>
<dbReference type="Gene3D" id="1.10.238.10">
    <property type="entry name" value="EF-hand"/>
    <property type="match status" value="2"/>
</dbReference>
<organism evidence="26 27">
    <name type="scientific">Bos mutus</name>
    <name type="common">wild yak</name>
    <dbReference type="NCBI Taxonomy" id="72004"/>
    <lineage>
        <taxon>Eukaryota</taxon>
        <taxon>Metazoa</taxon>
        <taxon>Chordata</taxon>
        <taxon>Craniata</taxon>
        <taxon>Vertebrata</taxon>
        <taxon>Euteleostomi</taxon>
        <taxon>Mammalia</taxon>
        <taxon>Eutheria</taxon>
        <taxon>Laurasiatheria</taxon>
        <taxon>Artiodactyla</taxon>
        <taxon>Ruminantia</taxon>
        <taxon>Pecora</taxon>
        <taxon>Bovidae</taxon>
        <taxon>Bovinae</taxon>
        <taxon>Bos</taxon>
    </lineage>
</organism>
<comment type="similarity">
    <text evidence="4">Belongs to the spectrin family.</text>
</comment>
<dbReference type="FunFam" id="1.20.58.60:FF:000013">
    <property type="entry name" value="Spectrin alpha chain, non-erythrocytic 1"/>
    <property type="match status" value="1"/>
</dbReference>
<dbReference type="GO" id="GO:0008360">
    <property type="term" value="P:regulation of cell shape"/>
    <property type="evidence" value="ECO:0007669"/>
    <property type="project" value="UniProtKB-KW"/>
</dbReference>
<evidence type="ECO:0000256" key="7">
    <source>
        <dbReference type="ARBA" id="ARBA00022490"/>
    </source>
</evidence>
<feature type="domain" description="SH3" evidence="22">
    <location>
        <begin position="1546"/>
        <end position="1605"/>
    </location>
</feature>
<dbReference type="FunFam" id="1.20.58.60:FF:000163">
    <property type="entry name" value="spectrin alpha chain, erythrocytic 1"/>
    <property type="match status" value="1"/>
</dbReference>
<dbReference type="Pfam" id="PF13499">
    <property type="entry name" value="EF-hand_7"/>
    <property type="match status" value="1"/>
</dbReference>
<dbReference type="SMART" id="SM01289">
    <property type="entry name" value="PYRIN"/>
    <property type="match status" value="1"/>
</dbReference>
<dbReference type="GO" id="GO:0051693">
    <property type="term" value="P:actin filament capping"/>
    <property type="evidence" value="ECO:0007669"/>
    <property type="project" value="UniProtKB-KW"/>
</dbReference>
<dbReference type="FunFam" id="1.10.238.10:FF:000020">
    <property type="entry name" value="spectrin alpha chain, non-erythrocytic 1"/>
    <property type="match status" value="1"/>
</dbReference>
<dbReference type="FunFam" id="1.20.58.60:FF:000017">
    <property type="entry name" value="Spectrin alpha chain, non-erythrocytic 1"/>
    <property type="match status" value="1"/>
</dbReference>
<evidence type="ECO:0000256" key="13">
    <source>
        <dbReference type="ARBA" id="ARBA00023203"/>
    </source>
</evidence>
<keyword evidence="14" id="KW-0206">Cytoskeleton</keyword>
<dbReference type="EMBL" id="VBQZ03000106">
    <property type="protein sequence ID" value="MXQ94190.1"/>
    <property type="molecule type" value="Genomic_DNA"/>
</dbReference>
<dbReference type="SUPFAM" id="SSF50044">
    <property type="entry name" value="SH3-domain"/>
    <property type="match status" value="1"/>
</dbReference>
<feature type="domain" description="EF-hand" evidence="23">
    <location>
        <begin position="2877"/>
        <end position="2912"/>
    </location>
</feature>
<feature type="compositionally biased region" description="Basic and acidic residues" evidence="21">
    <location>
        <begin position="137"/>
        <end position="148"/>
    </location>
</feature>
<dbReference type="SMART" id="SM00150">
    <property type="entry name" value="SPEC"/>
    <property type="match status" value="20"/>
</dbReference>
<evidence type="ECO:0000259" key="25">
    <source>
        <dbReference type="PROSITE" id="PS50834"/>
    </source>
</evidence>
<feature type="coiled-coil region" evidence="20">
    <location>
        <begin position="2409"/>
        <end position="2436"/>
    </location>
</feature>
<feature type="domain" description="HIN-200" evidence="25">
    <location>
        <begin position="191"/>
        <end position="390"/>
    </location>
</feature>
<dbReference type="SMART" id="SM00054">
    <property type="entry name" value="EFh"/>
    <property type="match status" value="2"/>
</dbReference>
<evidence type="ECO:0000256" key="18">
    <source>
        <dbReference type="ARBA" id="ARBA00079793"/>
    </source>
</evidence>
<dbReference type="Gene3D" id="2.30.30.40">
    <property type="entry name" value="SH3 Domains"/>
    <property type="match status" value="1"/>
</dbReference>
<evidence type="ECO:0000259" key="23">
    <source>
        <dbReference type="PROSITE" id="PS50222"/>
    </source>
</evidence>
<dbReference type="Gene3D" id="1.10.533.10">
    <property type="entry name" value="Death Domain, Fas"/>
    <property type="match status" value="1"/>
</dbReference>
<evidence type="ECO:0000256" key="2">
    <source>
        <dbReference type="ARBA" id="ARBA00004245"/>
    </source>
</evidence>
<comment type="function">
    <text evidence="16">Spectrin is the major constituent of the cytoskeletal network underlying the erythrocyte plasma membrane. It associates with band 4.1 and actin to form the cytoskeletal superstructure of the erythrocyte plasma membrane.</text>
</comment>
<dbReference type="SMART" id="SM01184">
    <property type="entry name" value="efhand_Ca_insen"/>
    <property type="match status" value="1"/>
</dbReference>
<protein>
    <recommendedName>
        <fullName evidence="17">Spectrin alpha chain, erythrocytic 1</fullName>
    </recommendedName>
    <alternativeName>
        <fullName evidence="18">Erythroid alpha-spectrin</fullName>
    </alternativeName>
</protein>
<dbReference type="GO" id="GO:0014731">
    <property type="term" value="C:spectrin-associated cytoskeleton"/>
    <property type="evidence" value="ECO:0007669"/>
    <property type="project" value="UniProtKB-ARBA"/>
</dbReference>
<keyword evidence="13" id="KW-0009">Actin-binding</keyword>
<keyword evidence="15" id="KW-0539">Nucleus</keyword>
<evidence type="ECO:0000313" key="26">
    <source>
        <dbReference type="EMBL" id="MXQ94190.1"/>
    </source>
</evidence>
<accession>A0A6B0RVV0</accession>
<dbReference type="CDD" id="cd00051">
    <property type="entry name" value="EFh"/>
    <property type="match status" value="1"/>
</dbReference>
<keyword evidence="6" id="KW-0117">Actin capping</keyword>
<dbReference type="PANTHER" id="PTHR11915">
    <property type="entry name" value="SPECTRIN/FILAMIN RELATED CYTOSKELETAL PROTEIN"/>
    <property type="match status" value="1"/>
</dbReference>
<dbReference type="InterPro" id="IPR036028">
    <property type="entry name" value="SH3-like_dom_sf"/>
</dbReference>
<dbReference type="Pfam" id="PF00018">
    <property type="entry name" value="SH3_1"/>
    <property type="match status" value="1"/>
</dbReference>
<dbReference type="FunFam" id="1.10.533.10:FF:000011">
    <property type="entry name" value="Myeloid cell nuclear differentiation antigen"/>
    <property type="match status" value="1"/>
</dbReference>
<evidence type="ECO:0000256" key="17">
    <source>
        <dbReference type="ARBA" id="ARBA00068691"/>
    </source>
</evidence>
<keyword evidence="11" id="KW-0106">Calcium</keyword>
<dbReference type="Pfam" id="PF08726">
    <property type="entry name" value="EFhand_Ca_insen"/>
    <property type="match status" value="1"/>
</dbReference>
<dbReference type="InterPro" id="IPR011992">
    <property type="entry name" value="EF-hand-dom_pair"/>
</dbReference>
<evidence type="ECO:0000256" key="1">
    <source>
        <dbReference type="ARBA" id="ARBA00004123"/>
    </source>
</evidence>
<evidence type="ECO:0000256" key="16">
    <source>
        <dbReference type="ARBA" id="ARBA00059462"/>
    </source>
</evidence>